<dbReference type="SMART" id="SM00355">
    <property type="entry name" value="ZnF_C2H2"/>
    <property type="match status" value="4"/>
</dbReference>
<proteinExistence type="predicted"/>
<dbReference type="Proteomes" id="UP000887574">
    <property type="component" value="Unplaced"/>
</dbReference>
<evidence type="ECO:0000313" key="4">
    <source>
        <dbReference type="WBParaSite" id="jg20883"/>
    </source>
</evidence>
<evidence type="ECO:0000256" key="1">
    <source>
        <dbReference type="PROSITE-ProRule" id="PRU00042"/>
    </source>
</evidence>
<dbReference type="InterPro" id="IPR036236">
    <property type="entry name" value="Znf_C2H2_sf"/>
</dbReference>
<keyword evidence="1" id="KW-0862">Zinc</keyword>
<accession>A0A915DMB5</accession>
<evidence type="ECO:0000259" key="2">
    <source>
        <dbReference type="PROSITE" id="PS50157"/>
    </source>
</evidence>
<keyword evidence="3" id="KW-1185">Reference proteome</keyword>
<dbReference type="GO" id="GO:0008270">
    <property type="term" value="F:zinc ion binding"/>
    <property type="evidence" value="ECO:0007669"/>
    <property type="project" value="UniProtKB-KW"/>
</dbReference>
<dbReference type="SUPFAM" id="SSF57667">
    <property type="entry name" value="beta-beta-alpha zinc fingers"/>
    <property type="match status" value="1"/>
</dbReference>
<name>A0A915DMB5_9BILA</name>
<keyword evidence="1" id="KW-0479">Metal-binding</keyword>
<reference evidence="4" key="1">
    <citation type="submission" date="2022-11" db="UniProtKB">
        <authorList>
            <consortium name="WormBaseParasite"/>
        </authorList>
    </citation>
    <scope>IDENTIFICATION</scope>
</reference>
<organism evidence="3 4">
    <name type="scientific">Ditylenchus dipsaci</name>
    <dbReference type="NCBI Taxonomy" id="166011"/>
    <lineage>
        <taxon>Eukaryota</taxon>
        <taxon>Metazoa</taxon>
        <taxon>Ecdysozoa</taxon>
        <taxon>Nematoda</taxon>
        <taxon>Chromadorea</taxon>
        <taxon>Rhabditida</taxon>
        <taxon>Tylenchina</taxon>
        <taxon>Tylenchomorpha</taxon>
        <taxon>Sphaerularioidea</taxon>
        <taxon>Anguinidae</taxon>
        <taxon>Anguininae</taxon>
        <taxon>Ditylenchus</taxon>
    </lineage>
</organism>
<dbReference type="WBParaSite" id="jg20883">
    <property type="protein sequence ID" value="jg20883"/>
    <property type="gene ID" value="jg20883"/>
</dbReference>
<dbReference type="AlphaFoldDB" id="A0A915DMB5"/>
<feature type="domain" description="C2H2-type" evidence="2">
    <location>
        <begin position="217"/>
        <end position="247"/>
    </location>
</feature>
<dbReference type="PROSITE" id="PS50157">
    <property type="entry name" value="ZINC_FINGER_C2H2_2"/>
    <property type="match status" value="1"/>
</dbReference>
<keyword evidence="1" id="KW-0863">Zinc-finger</keyword>
<protein>
    <submittedName>
        <fullName evidence="4">C2H2-type domain-containing protein</fullName>
    </submittedName>
</protein>
<sequence length="367" mass="42477">MTTPKISRHNDAAYYPNIQCILCKEWVCSRNRYMHIESHLQYRPYKCSICGYDNRKEIFINLHIKKAHGDAAVVVYTPDAELEHSAWIMAEKCLQHTREVLSKKVEGAEPFVIVQDESSSIRPNADKWKKKLEHQFKSMVEMPMFQPYATQYRPKIYNSQRAEKSQIIEASRMQGLIPDLSEVCNRETKCVKCNVHVLAVGSIIEEHIRMHLSSASFMCPMHDCKLQHHSKSFLVRHMKEVHKNEFEMISIECFPDLSAKRRRRFVVPSFPNESIDHRQNNPKESTTTNLPHLTAALRAHDTTKPSELEYLLLQNEYLHLDSIELVSYYQDASPVSVLVAKGAFLSSRLVPRIVSPFIPVYGFMGVE</sequence>
<evidence type="ECO:0000313" key="3">
    <source>
        <dbReference type="Proteomes" id="UP000887574"/>
    </source>
</evidence>
<dbReference type="InterPro" id="IPR013087">
    <property type="entry name" value="Znf_C2H2_type"/>
</dbReference>